<gene>
    <name evidence="2" type="ORF">A2172_02475</name>
</gene>
<dbReference type="EMBL" id="MHCP01000028">
    <property type="protein sequence ID" value="OGY23221.1"/>
    <property type="molecule type" value="Genomic_DNA"/>
</dbReference>
<dbReference type="Proteomes" id="UP000176631">
    <property type="component" value="Unassembled WGS sequence"/>
</dbReference>
<evidence type="ECO:0000256" key="1">
    <source>
        <dbReference type="SAM" id="MobiDB-lite"/>
    </source>
</evidence>
<name>A0A1G1W6G6_9BACT</name>
<reference evidence="2 3" key="1">
    <citation type="journal article" date="2016" name="Nat. Commun.">
        <title>Thousands of microbial genomes shed light on interconnected biogeochemical processes in an aquifer system.</title>
        <authorList>
            <person name="Anantharaman K."/>
            <person name="Brown C.T."/>
            <person name="Hug L.A."/>
            <person name="Sharon I."/>
            <person name="Castelle C.J."/>
            <person name="Probst A.J."/>
            <person name="Thomas B.C."/>
            <person name="Singh A."/>
            <person name="Wilkins M.J."/>
            <person name="Karaoz U."/>
            <person name="Brodie E.L."/>
            <person name="Williams K.H."/>
            <person name="Hubbard S.S."/>
            <person name="Banfield J.F."/>
        </authorList>
    </citation>
    <scope>NUCLEOTIDE SEQUENCE [LARGE SCALE GENOMIC DNA]</scope>
</reference>
<organism evidence="2 3">
    <name type="scientific">Candidatus Woykebacteria bacterium RBG_13_40_15</name>
    <dbReference type="NCBI Taxonomy" id="1802593"/>
    <lineage>
        <taxon>Bacteria</taxon>
        <taxon>Candidatus Woykeibacteriota</taxon>
    </lineage>
</organism>
<protein>
    <submittedName>
        <fullName evidence="2">Uncharacterized protein</fullName>
    </submittedName>
</protein>
<feature type="region of interest" description="Disordered" evidence="1">
    <location>
        <begin position="1"/>
        <end position="22"/>
    </location>
</feature>
<dbReference type="STRING" id="1802593.A2172_02475"/>
<accession>A0A1G1W6G6</accession>
<proteinExistence type="predicted"/>
<comment type="caution">
    <text evidence="2">The sequence shown here is derived from an EMBL/GenBank/DDBJ whole genome shotgun (WGS) entry which is preliminary data.</text>
</comment>
<evidence type="ECO:0000313" key="2">
    <source>
        <dbReference type="EMBL" id="OGY23221.1"/>
    </source>
</evidence>
<dbReference type="AlphaFoldDB" id="A0A1G1W6G6"/>
<evidence type="ECO:0000313" key="3">
    <source>
        <dbReference type="Proteomes" id="UP000176631"/>
    </source>
</evidence>
<sequence length="60" mass="6794">MPAGRQVETCKNAKRKRKLTEAKAERISEGPEAFLLMFYSQRSLAAILVLPFLQKVTIKS</sequence>